<accession>A0A4S8MGP8</accession>
<dbReference type="SUPFAM" id="SSF47113">
    <property type="entry name" value="Histone-fold"/>
    <property type="match status" value="1"/>
</dbReference>
<keyword evidence="4" id="KW-0804">Transcription</keyword>
<dbReference type="PANTHER" id="PTHR10252:SF8">
    <property type="entry name" value="NUCLEAR TRANSCRIPTION FACTOR Y SUBUNIT GAMMA"/>
    <property type="match status" value="1"/>
</dbReference>
<evidence type="ECO:0000256" key="4">
    <source>
        <dbReference type="ARBA" id="ARBA00023163"/>
    </source>
</evidence>
<reference evidence="10 11" key="1">
    <citation type="journal article" date="2019" name="Nat. Ecol. Evol.">
        <title>Megaphylogeny resolves global patterns of mushroom evolution.</title>
        <authorList>
            <person name="Varga T."/>
            <person name="Krizsan K."/>
            <person name="Foldi C."/>
            <person name="Dima B."/>
            <person name="Sanchez-Garcia M."/>
            <person name="Sanchez-Ramirez S."/>
            <person name="Szollosi G.J."/>
            <person name="Szarkandi J.G."/>
            <person name="Papp V."/>
            <person name="Albert L."/>
            <person name="Andreopoulos W."/>
            <person name="Angelini C."/>
            <person name="Antonin V."/>
            <person name="Barry K.W."/>
            <person name="Bougher N.L."/>
            <person name="Buchanan P."/>
            <person name="Buyck B."/>
            <person name="Bense V."/>
            <person name="Catcheside P."/>
            <person name="Chovatia M."/>
            <person name="Cooper J."/>
            <person name="Damon W."/>
            <person name="Desjardin D."/>
            <person name="Finy P."/>
            <person name="Geml J."/>
            <person name="Haridas S."/>
            <person name="Hughes K."/>
            <person name="Justo A."/>
            <person name="Karasinski D."/>
            <person name="Kautmanova I."/>
            <person name="Kiss B."/>
            <person name="Kocsube S."/>
            <person name="Kotiranta H."/>
            <person name="LaButti K.M."/>
            <person name="Lechner B.E."/>
            <person name="Liimatainen K."/>
            <person name="Lipzen A."/>
            <person name="Lukacs Z."/>
            <person name="Mihaltcheva S."/>
            <person name="Morgado L.N."/>
            <person name="Niskanen T."/>
            <person name="Noordeloos M.E."/>
            <person name="Ohm R.A."/>
            <person name="Ortiz-Santana B."/>
            <person name="Ovrebo C."/>
            <person name="Racz N."/>
            <person name="Riley R."/>
            <person name="Savchenko A."/>
            <person name="Shiryaev A."/>
            <person name="Soop K."/>
            <person name="Spirin V."/>
            <person name="Szebenyi C."/>
            <person name="Tomsovsky M."/>
            <person name="Tulloss R.E."/>
            <person name="Uehling J."/>
            <person name="Grigoriev I.V."/>
            <person name="Vagvolgyi C."/>
            <person name="Papp T."/>
            <person name="Martin F.M."/>
            <person name="Miettinen O."/>
            <person name="Hibbett D.S."/>
            <person name="Nagy L.G."/>
        </authorList>
    </citation>
    <scope>NUCLEOTIDE SEQUENCE [LARGE SCALE GENOMIC DNA]</scope>
    <source>
        <strain evidence="10 11">CBS 962.96</strain>
    </source>
</reference>
<keyword evidence="2" id="KW-0805">Transcription regulation</keyword>
<feature type="coiled-coil region" evidence="7">
    <location>
        <begin position="210"/>
        <end position="237"/>
    </location>
</feature>
<dbReference type="GO" id="GO:0001228">
    <property type="term" value="F:DNA-binding transcription activator activity, RNA polymerase II-specific"/>
    <property type="evidence" value="ECO:0007669"/>
    <property type="project" value="TreeGrafter"/>
</dbReference>
<evidence type="ECO:0000256" key="7">
    <source>
        <dbReference type="SAM" id="Coils"/>
    </source>
</evidence>
<dbReference type="OrthoDB" id="1272441at2759"/>
<dbReference type="Gene3D" id="1.10.20.10">
    <property type="entry name" value="Histone, subunit A"/>
    <property type="match status" value="1"/>
</dbReference>
<dbReference type="EMBL" id="ML179084">
    <property type="protein sequence ID" value="THV01817.1"/>
    <property type="molecule type" value="Genomic_DNA"/>
</dbReference>
<keyword evidence="5" id="KW-0539">Nucleus</keyword>
<feature type="domain" description="Transcription factor CBF/NF-Y/archaeal histone" evidence="9">
    <location>
        <begin position="44"/>
        <end position="76"/>
    </location>
</feature>
<sequence>MPNKQSEKPFVQPGESLNDFLRSFWQRQIDSAENEIIDYKHPVLPLARIKKVMKTDPDVKMISADVPILLCKACETDLNSPLYPYTSQKSLHTQITSRTFIISDSNKRRTLSRSDITAAVSKSDRFDFLLDIVPRDIGGMRKREIGDGSNQGVGGGAGPSGFNGGAAGGGNSGVGNASGSGQVGQAKTEGLEGLQTFDEEGRNVDGRRMVNRSGDVLEELELLLEKLRRRCWFIRRR</sequence>
<keyword evidence="7" id="KW-0175">Coiled coil</keyword>
<dbReference type="AlphaFoldDB" id="A0A4S8MGP8"/>
<name>A0A4S8MGP8_DENBC</name>
<dbReference type="GO" id="GO:0046982">
    <property type="term" value="F:protein heterodimerization activity"/>
    <property type="evidence" value="ECO:0007669"/>
    <property type="project" value="InterPro"/>
</dbReference>
<dbReference type="InterPro" id="IPR050568">
    <property type="entry name" value="Transcr_DNA_Rep_Reg"/>
</dbReference>
<evidence type="ECO:0000256" key="2">
    <source>
        <dbReference type="ARBA" id="ARBA00023015"/>
    </source>
</evidence>
<evidence type="ECO:0000256" key="3">
    <source>
        <dbReference type="ARBA" id="ARBA00023125"/>
    </source>
</evidence>
<comment type="similarity">
    <text evidence="6">Belongs to the NFYC/HAP5 subunit family.</text>
</comment>
<dbReference type="Pfam" id="PF00808">
    <property type="entry name" value="CBFD_NFYB_HMF"/>
    <property type="match status" value="1"/>
</dbReference>
<evidence type="ECO:0000313" key="11">
    <source>
        <dbReference type="Proteomes" id="UP000297245"/>
    </source>
</evidence>
<comment type="subcellular location">
    <subcellularLocation>
        <location evidence="1">Nucleus</location>
    </subcellularLocation>
</comment>
<proteinExistence type="inferred from homology"/>
<organism evidence="10 11">
    <name type="scientific">Dendrothele bispora (strain CBS 962.96)</name>
    <dbReference type="NCBI Taxonomy" id="1314807"/>
    <lineage>
        <taxon>Eukaryota</taxon>
        <taxon>Fungi</taxon>
        <taxon>Dikarya</taxon>
        <taxon>Basidiomycota</taxon>
        <taxon>Agaricomycotina</taxon>
        <taxon>Agaricomycetes</taxon>
        <taxon>Agaricomycetidae</taxon>
        <taxon>Agaricales</taxon>
        <taxon>Agaricales incertae sedis</taxon>
        <taxon>Dendrothele</taxon>
    </lineage>
</organism>
<protein>
    <submittedName>
        <fullName evidence="10">Histone-fold-containing protein</fullName>
    </submittedName>
</protein>
<keyword evidence="11" id="KW-1185">Reference proteome</keyword>
<evidence type="ECO:0000256" key="8">
    <source>
        <dbReference type="SAM" id="MobiDB-lite"/>
    </source>
</evidence>
<evidence type="ECO:0000256" key="6">
    <source>
        <dbReference type="ARBA" id="ARBA00038129"/>
    </source>
</evidence>
<gene>
    <name evidence="10" type="ORF">K435DRAFT_836738</name>
</gene>
<dbReference type="FunFam" id="1.10.20.10:FF:000062">
    <property type="entry name" value="Nuclear transcription factor Y subunit C"/>
    <property type="match status" value="1"/>
</dbReference>
<evidence type="ECO:0000313" key="10">
    <source>
        <dbReference type="EMBL" id="THV01817.1"/>
    </source>
</evidence>
<dbReference type="CDD" id="cd22908">
    <property type="entry name" value="HFD_NFYC-like"/>
    <property type="match status" value="1"/>
</dbReference>
<evidence type="ECO:0000256" key="5">
    <source>
        <dbReference type="ARBA" id="ARBA00023242"/>
    </source>
</evidence>
<dbReference type="Proteomes" id="UP000297245">
    <property type="component" value="Unassembled WGS sequence"/>
</dbReference>
<dbReference type="GO" id="GO:0000978">
    <property type="term" value="F:RNA polymerase II cis-regulatory region sequence-specific DNA binding"/>
    <property type="evidence" value="ECO:0007669"/>
    <property type="project" value="TreeGrafter"/>
</dbReference>
<evidence type="ECO:0000259" key="9">
    <source>
        <dbReference type="Pfam" id="PF00808"/>
    </source>
</evidence>
<feature type="region of interest" description="Disordered" evidence="8">
    <location>
        <begin position="141"/>
        <end position="186"/>
    </location>
</feature>
<dbReference type="InterPro" id="IPR003958">
    <property type="entry name" value="CBFA_NFYB_domain"/>
</dbReference>
<evidence type="ECO:0000256" key="1">
    <source>
        <dbReference type="ARBA" id="ARBA00004123"/>
    </source>
</evidence>
<dbReference type="InterPro" id="IPR009072">
    <property type="entry name" value="Histone-fold"/>
</dbReference>
<dbReference type="GO" id="GO:0016602">
    <property type="term" value="C:CCAAT-binding factor complex"/>
    <property type="evidence" value="ECO:0007669"/>
    <property type="project" value="TreeGrafter"/>
</dbReference>
<feature type="compositionally biased region" description="Gly residues" evidence="8">
    <location>
        <begin position="149"/>
        <end position="182"/>
    </location>
</feature>
<dbReference type="PANTHER" id="PTHR10252">
    <property type="entry name" value="HISTONE-LIKE TRANSCRIPTION FACTOR CCAAT-RELATED"/>
    <property type="match status" value="1"/>
</dbReference>
<keyword evidence="3" id="KW-0238">DNA-binding</keyword>